<dbReference type="STRING" id="756272.Plabr_3024"/>
<dbReference type="Proteomes" id="UP000006860">
    <property type="component" value="Chromosome"/>
</dbReference>
<evidence type="ECO:0000313" key="2">
    <source>
        <dbReference type="Proteomes" id="UP000006860"/>
    </source>
</evidence>
<sequence>MNWAIPLQKSDVNSQRRPRALLESRFCNSCTAAGRCVCADALPENPQFCLLEEAGELRLEVYKKIGLRQSQ</sequence>
<name>F0SH80_RUBBR</name>
<keyword evidence="2" id="KW-1185">Reference proteome</keyword>
<dbReference type="EMBL" id="CP002546">
    <property type="protein sequence ID" value="ADY60621.1"/>
    <property type="molecule type" value="Genomic_DNA"/>
</dbReference>
<proteinExistence type="predicted"/>
<dbReference type="AlphaFoldDB" id="F0SH80"/>
<gene>
    <name evidence="1" type="ordered locus">Plabr_3024</name>
</gene>
<dbReference type="HOGENOM" id="CLU_2737564_0_0_0"/>
<reference evidence="2" key="1">
    <citation type="submission" date="2011-02" db="EMBL/GenBank/DDBJ databases">
        <title>The complete genome of Planctomyces brasiliensis DSM 5305.</title>
        <authorList>
            <person name="Lucas S."/>
            <person name="Copeland A."/>
            <person name="Lapidus A."/>
            <person name="Bruce D."/>
            <person name="Goodwin L."/>
            <person name="Pitluck S."/>
            <person name="Kyrpides N."/>
            <person name="Mavromatis K."/>
            <person name="Pagani I."/>
            <person name="Ivanova N."/>
            <person name="Ovchinnikova G."/>
            <person name="Lu M."/>
            <person name="Detter J.C."/>
            <person name="Han C."/>
            <person name="Land M."/>
            <person name="Hauser L."/>
            <person name="Markowitz V."/>
            <person name="Cheng J.-F."/>
            <person name="Hugenholtz P."/>
            <person name="Woyke T."/>
            <person name="Wu D."/>
            <person name="Tindall B."/>
            <person name="Pomrenke H.G."/>
            <person name="Brambilla E."/>
            <person name="Klenk H.-P."/>
            <person name="Eisen J.A."/>
        </authorList>
    </citation>
    <scope>NUCLEOTIDE SEQUENCE [LARGE SCALE GENOMIC DNA]</scope>
    <source>
        <strain evidence="2">ATCC 49424 / DSM 5305 / JCM 21570 / NBRC 103401 / IFAM 1448</strain>
    </source>
</reference>
<organism evidence="1 2">
    <name type="scientific">Rubinisphaera brasiliensis (strain ATCC 49424 / DSM 5305 / JCM 21570 / IAM 15109 / NBRC 103401 / IFAM 1448)</name>
    <name type="common">Planctomyces brasiliensis</name>
    <dbReference type="NCBI Taxonomy" id="756272"/>
    <lineage>
        <taxon>Bacteria</taxon>
        <taxon>Pseudomonadati</taxon>
        <taxon>Planctomycetota</taxon>
        <taxon>Planctomycetia</taxon>
        <taxon>Planctomycetales</taxon>
        <taxon>Planctomycetaceae</taxon>
        <taxon>Rubinisphaera</taxon>
    </lineage>
</organism>
<accession>F0SH80</accession>
<dbReference type="KEGG" id="pbs:Plabr_3024"/>
<evidence type="ECO:0000313" key="1">
    <source>
        <dbReference type="EMBL" id="ADY60621.1"/>
    </source>
</evidence>
<protein>
    <submittedName>
        <fullName evidence="1">Uncharacterized protein</fullName>
    </submittedName>
</protein>